<organism evidence="1 2">
    <name type="scientific">Prevotella histicola JCM 15637 = DNF00424</name>
    <dbReference type="NCBI Taxonomy" id="1236504"/>
    <lineage>
        <taxon>Bacteria</taxon>
        <taxon>Pseudomonadati</taxon>
        <taxon>Bacteroidota</taxon>
        <taxon>Bacteroidia</taxon>
        <taxon>Bacteroidales</taxon>
        <taxon>Prevotellaceae</taxon>
        <taxon>Prevotella</taxon>
    </lineage>
</organism>
<protein>
    <recommendedName>
        <fullName evidence="3">Lipoprotein</fullName>
    </recommendedName>
</protein>
<dbReference type="PROSITE" id="PS51257">
    <property type="entry name" value="PROKAR_LIPOPROTEIN"/>
    <property type="match status" value="1"/>
</dbReference>
<evidence type="ECO:0008006" key="3">
    <source>
        <dbReference type="Google" id="ProtNLM"/>
    </source>
</evidence>
<comment type="caution">
    <text evidence="1">The sequence shown here is derived from an EMBL/GenBank/DDBJ whole genome shotgun (WGS) entry which is preliminary data.</text>
</comment>
<evidence type="ECO:0000313" key="1">
    <source>
        <dbReference type="EMBL" id="KGF24662.1"/>
    </source>
</evidence>
<sequence length="222" mass="24899">MKSKKIFQSFLCMKVFFLLLLMFVCSCLFSSCSKEDDVHEGYAIQRLTVAAYKGKFAAGDKKASKDGLRYVFLLGDGDFAYGPASIPGLDEVYQEGKTYEVELRENFEVRDGKVSPSTYSLNKIISSESQTGFTLKLSIFPNKKGKGDHKYFARTSGGALLLLNSIEGFDTQYKEENTYVLTVSVEYDPSIKLEDWQNELGPCRYKLVSVDDVVAPEKKDGK</sequence>
<gene>
    <name evidence="1" type="ORF">HMPREF2132_11785</name>
</gene>
<evidence type="ECO:0000313" key="2">
    <source>
        <dbReference type="Proteomes" id="UP000029533"/>
    </source>
</evidence>
<name>A0AAW3FDI6_9BACT</name>
<dbReference type="Proteomes" id="UP000029533">
    <property type="component" value="Unassembled WGS sequence"/>
</dbReference>
<dbReference type="EMBL" id="JRNJ01000105">
    <property type="protein sequence ID" value="KGF24662.1"/>
    <property type="molecule type" value="Genomic_DNA"/>
</dbReference>
<proteinExistence type="predicted"/>
<accession>A0AAW3FDI6</accession>
<reference evidence="1 2" key="1">
    <citation type="submission" date="2014-07" db="EMBL/GenBank/DDBJ databases">
        <authorList>
            <person name="McCorrison J."/>
            <person name="Sanka R."/>
            <person name="Torralba M."/>
            <person name="Gillis M."/>
            <person name="Haft D.H."/>
            <person name="Methe B."/>
            <person name="Sutton G."/>
            <person name="Nelson K.E."/>
        </authorList>
    </citation>
    <scope>NUCLEOTIDE SEQUENCE [LARGE SCALE GENOMIC DNA]</scope>
    <source>
        <strain evidence="1 2">DNF00424</strain>
    </source>
</reference>
<dbReference type="AlphaFoldDB" id="A0AAW3FDI6"/>